<dbReference type="STRING" id="421531.IX38_16785"/>
<comment type="caution">
    <text evidence="1">The sequence shown here is derived from an EMBL/GenBank/DDBJ whole genome shotgun (WGS) entry which is preliminary data.</text>
</comment>
<gene>
    <name evidence="1" type="ORF">IX38_16785</name>
</gene>
<accession>A0A085ZBA9</accession>
<sequence>MLKELIKKLYLLQNNKQVDNGVEIIIDNILEENDLIETEMIPQWFVAFLESAIQKQVSPKTKFIYEKGKGDVSNLISELESLINAEWNDYGEAVEVKFDNLGLKAIISTESNYYEIIKID</sequence>
<reference evidence="1 2" key="1">
    <citation type="submission" date="2014-07" db="EMBL/GenBank/DDBJ databases">
        <title>Genome of Chryseobacterium luteum DSM 18605.</title>
        <authorList>
            <person name="Stropko S.J."/>
            <person name="Pipes S.E."/>
            <person name="Newman J.D."/>
        </authorList>
    </citation>
    <scope>NUCLEOTIDE SEQUENCE [LARGE SCALE GENOMIC DNA]</scope>
    <source>
        <strain evidence="1 2">DSM 18605</strain>
    </source>
</reference>
<dbReference type="OrthoDB" id="9892870at2"/>
<evidence type="ECO:0000313" key="2">
    <source>
        <dbReference type="Proteomes" id="UP000028703"/>
    </source>
</evidence>
<name>A0A085ZBA9_9FLAO</name>
<proteinExistence type="predicted"/>
<keyword evidence="2" id="KW-1185">Reference proteome</keyword>
<dbReference type="RefSeq" id="WP_034706622.1">
    <property type="nucleotide sequence ID" value="NZ_JPRO01000015.1"/>
</dbReference>
<dbReference type="Proteomes" id="UP000028703">
    <property type="component" value="Unassembled WGS sequence"/>
</dbReference>
<dbReference type="eggNOG" id="ENOG502ZNN4">
    <property type="taxonomic scope" value="Bacteria"/>
</dbReference>
<dbReference type="AlphaFoldDB" id="A0A085ZBA9"/>
<evidence type="ECO:0000313" key="1">
    <source>
        <dbReference type="EMBL" id="KFF01723.1"/>
    </source>
</evidence>
<organism evidence="1 2">
    <name type="scientific">Chryseobacterium luteum</name>
    <dbReference type="NCBI Taxonomy" id="421531"/>
    <lineage>
        <taxon>Bacteria</taxon>
        <taxon>Pseudomonadati</taxon>
        <taxon>Bacteroidota</taxon>
        <taxon>Flavobacteriia</taxon>
        <taxon>Flavobacteriales</taxon>
        <taxon>Weeksellaceae</taxon>
        <taxon>Chryseobacterium group</taxon>
        <taxon>Chryseobacterium</taxon>
    </lineage>
</organism>
<protein>
    <submittedName>
        <fullName evidence="1">Uncharacterized protein</fullName>
    </submittedName>
</protein>
<dbReference type="EMBL" id="JPRO01000015">
    <property type="protein sequence ID" value="KFF01723.1"/>
    <property type="molecule type" value="Genomic_DNA"/>
</dbReference>